<feature type="transmembrane region" description="Helical" evidence="1">
    <location>
        <begin position="21"/>
        <end position="44"/>
    </location>
</feature>
<dbReference type="PROSITE" id="PS00409">
    <property type="entry name" value="PROKAR_NTER_METHYL"/>
    <property type="match status" value="1"/>
</dbReference>
<gene>
    <name evidence="3" type="ORF">Pr1d_08060</name>
</gene>
<dbReference type="Gene3D" id="3.30.700.10">
    <property type="entry name" value="Glycoprotein, Type 4 Pilin"/>
    <property type="match status" value="1"/>
</dbReference>
<keyword evidence="1" id="KW-1133">Transmembrane helix</keyword>
<sequence>MYSVKSPRIHRPFASTLRSGFTLVELLVVIAIIGVLISLILPAVQAARESARRVQCTNNLRQLALATSNYESATGKLPPSGDVVLEPRVYAGVDYESYRQREGKQFSWAVMLLPYIEQQQLYNQFDFDKSVFEQTTEPQSQFLQQLACPSDEAHGRMFQEETFTLGKRFAKGNYAAFCTPFHTDLQMVFPGALVARGQAMRKISDGSSNALLFAEVRTRDHEQDERGVWALPWTAASLLAFDMHHDTARRFDDPFVAYNRYADQTQLPNTLGPNSDMLQICPDLAGSQLDGMPCLDSNSYHYLSAPARSLHPGGVDSAYVDGRVEFLSDDIDEYVMAYLISINDGHTPGTSVPTATSAASSSN</sequence>
<evidence type="ECO:0000256" key="1">
    <source>
        <dbReference type="SAM" id="Phobius"/>
    </source>
</evidence>
<dbReference type="EMBL" id="CP042913">
    <property type="protein sequence ID" value="QEG33542.1"/>
    <property type="molecule type" value="Genomic_DNA"/>
</dbReference>
<dbReference type="Pfam" id="PF07596">
    <property type="entry name" value="SBP_bac_10"/>
    <property type="match status" value="1"/>
</dbReference>
<dbReference type="OrthoDB" id="251754at2"/>
<dbReference type="AlphaFoldDB" id="A0A5B9Q7Z0"/>
<evidence type="ECO:0000313" key="3">
    <source>
        <dbReference type="EMBL" id="QEG33542.1"/>
    </source>
</evidence>
<organism evidence="3 4">
    <name type="scientific">Bythopirellula goksoeyrii</name>
    <dbReference type="NCBI Taxonomy" id="1400387"/>
    <lineage>
        <taxon>Bacteria</taxon>
        <taxon>Pseudomonadati</taxon>
        <taxon>Planctomycetota</taxon>
        <taxon>Planctomycetia</taxon>
        <taxon>Pirellulales</taxon>
        <taxon>Lacipirellulaceae</taxon>
        <taxon>Bythopirellula</taxon>
    </lineage>
</organism>
<accession>A0A5B9Q7Z0</accession>
<dbReference type="Pfam" id="PF07963">
    <property type="entry name" value="N_methyl"/>
    <property type="match status" value="1"/>
</dbReference>
<dbReference type="InterPro" id="IPR012902">
    <property type="entry name" value="N_methyl_site"/>
</dbReference>
<dbReference type="RefSeq" id="WP_148072293.1">
    <property type="nucleotide sequence ID" value="NZ_CP042913.1"/>
</dbReference>
<name>A0A5B9Q7Z0_9BACT</name>
<keyword evidence="1" id="KW-0812">Transmembrane</keyword>
<dbReference type="PANTHER" id="PTHR30093:SF2">
    <property type="entry name" value="TYPE II SECRETION SYSTEM PROTEIN H"/>
    <property type="match status" value="1"/>
</dbReference>
<dbReference type="KEGG" id="bgok:Pr1d_08060"/>
<proteinExistence type="predicted"/>
<dbReference type="NCBIfam" id="TIGR02532">
    <property type="entry name" value="IV_pilin_GFxxxE"/>
    <property type="match status" value="1"/>
</dbReference>
<reference evidence="3 4" key="1">
    <citation type="submission" date="2019-08" db="EMBL/GenBank/DDBJ databases">
        <title>Deep-cultivation of Planctomycetes and their phenomic and genomic characterization uncovers novel biology.</title>
        <authorList>
            <person name="Wiegand S."/>
            <person name="Jogler M."/>
            <person name="Boedeker C."/>
            <person name="Pinto D."/>
            <person name="Vollmers J."/>
            <person name="Rivas-Marin E."/>
            <person name="Kohn T."/>
            <person name="Peeters S.H."/>
            <person name="Heuer A."/>
            <person name="Rast P."/>
            <person name="Oberbeckmann S."/>
            <person name="Bunk B."/>
            <person name="Jeske O."/>
            <person name="Meyerdierks A."/>
            <person name="Storesund J.E."/>
            <person name="Kallscheuer N."/>
            <person name="Luecker S."/>
            <person name="Lage O.M."/>
            <person name="Pohl T."/>
            <person name="Merkel B.J."/>
            <person name="Hornburger P."/>
            <person name="Mueller R.-W."/>
            <person name="Bruemmer F."/>
            <person name="Labrenz M."/>
            <person name="Spormann A.M."/>
            <person name="Op den Camp H."/>
            <person name="Overmann J."/>
            <person name="Amann R."/>
            <person name="Jetten M.S.M."/>
            <person name="Mascher T."/>
            <person name="Medema M.H."/>
            <person name="Devos D.P."/>
            <person name="Kaster A.-K."/>
            <person name="Ovreas L."/>
            <person name="Rohde M."/>
            <person name="Galperin M.Y."/>
            <person name="Jogler C."/>
        </authorList>
    </citation>
    <scope>NUCLEOTIDE SEQUENCE [LARGE SCALE GENOMIC DNA]</scope>
    <source>
        <strain evidence="3 4">Pr1d</strain>
    </source>
</reference>
<evidence type="ECO:0000259" key="2">
    <source>
        <dbReference type="Pfam" id="PF07596"/>
    </source>
</evidence>
<keyword evidence="4" id="KW-1185">Reference proteome</keyword>
<protein>
    <recommendedName>
        <fullName evidence="2">DUF1559 domain-containing protein</fullName>
    </recommendedName>
</protein>
<dbReference type="InterPro" id="IPR045584">
    <property type="entry name" value="Pilin-like"/>
</dbReference>
<dbReference type="PANTHER" id="PTHR30093">
    <property type="entry name" value="GENERAL SECRETION PATHWAY PROTEIN G"/>
    <property type="match status" value="1"/>
</dbReference>
<dbReference type="InterPro" id="IPR011453">
    <property type="entry name" value="DUF1559"/>
</dbReference>
<dbReference type="Proteomes" id="UP000323917">
    <property type="component" value="Chromosome"/>
</dbReference>
<evidence type="ECO:0000313" key="4">
    <source>
        <dbReference type="Proteomes" id="UP000323917"/>
    </source>
</evidence>
<feature type="domain" description="DUF1559" evidence="2">
    <location>
        <begin position="45"/>
        <end position="333"/>
    </location>
</feature>
<keyword evidence="1" id="KW-0472">Membrane</keyword>
<dbReference type="SUPFAM" id="SSF54523">
    <property type="entry name" value="Pili subunits"/>
    <property type="match status" value="1"/>
</dbReference>